<dbReference type="Gene3D" id="3.30.420.40">
    <property type="match status" value="1"/>
</dbReference>
<dbReference type="Gene3D" id="3.30.420.200">
    <property type="match status" value="1"/>
</dbReference>
<gene>
    <name evidence="1" type="ORF">NCTC10146_00012</name>
</gene>
<name>A0A449APV1_9BACT</name>
<dbReference type="AlphaFoldDB" id="A0A449APV1"/>
<dbReference type="RefSeq" id="WP_004794136.1">
    <property type="nucleotide sequence ID" value="NZ_LR215010.1"/>
</dbReference>
<protein>
    <submittedName>
        <fullName evidence="1">Molecular chaperone</fullName>
    </submittedName>
</protein>
<accession>A0A449APV1</accession>
<evidence type="ECO:0000313" key="2">
    <source>
        <dbReference type="Proteomes" id="UP000290495"/>
    </source>
</evidence>
<sequence>MNIFLDTATSDFILILFDNNFKIMDKIFIQGYKKKVDLIVEQFKLILERNNLQTSNIHSFYTNLGPGFFTGVRASLIYLRTIALFQKQKFYTTNSFEILKIANNLSCDMILDAQGGKVFVLKSEDFGKDNYINLVSVHENNFSTAFSINYEYLVENFEKFKHIFKEEKNLLEVTPFYIKKPQIGAKK</sequence>
<reference evidence="1 2" key="1">
    <citation type="submission" date="2019-01" db="EMBL/GenBank/DDBJ databases">
        <authorList>
            <consortium name="Pathogen Informatics"/>
        </authorList>
    </citation>
    <scope>NUCLEOTIDE SEQUENCE [LARGE SCALE GENOMIC DNA]</scope>
    <source>
        <strain evidence="1 2">NCTC10146</strain>
    </source>
</reference>
<dbReference type="EMBL" id="LR215010">
    <property type="protein sequence ID" value="VEU68568.1"/>
    <property type="molecule type" value="Genomic_DNA"/>
</dbReference>
<dbReference type="SUPFAM" id="SSF53067">
    <property type="entry name" value="Actin-like ATPase domain"/>
    <property type="match status" value="1"/>
</dbReference>
<evidence type="ECO:0000313" key="1">
    <source>
        <dbReference type="EMBL" id="VEU68568.1"/>
    </source>
</evidence>
<dbReference type="Proteomes" id="UP000290495">
    <property type="component" value="Chromosome"/>
</dbReference>
<organism evidence="1 2">
    <name type="scientific">Mycoplasmopsis canis</name>
    <dbReference type="NCBI Taxonomy" id="29555"/>
    <lineage>
        <taxon>Bacteria</taxon>
        <taxon>Bacillati</taxon>
        <taxon>Mycoplasmatota</taxon>
        <taxon>Mycoplasmoidales</taxon>
        <taxon>Metamycoplasmataceae</taxon>
        <taxon>Mycoplasmopsis</taxon>
    </lineage>
</organism>
<dbReference type="InterPro" id="IPR043129">
    <property type="entry name" value="ATPase_NBD"/>
</dbReference>
<proteinExistence type="predicted"/>